<proteinExistence type="predicted"/>
<protein>
    <submittedName>
        <fullName evidence="1">Uncharacterized protein</fullName>
    </submittedName>
</protein>
<evidence type="ECO:0000313" key="2">
    <source>
        <dbReference type="Proteomes" id="UP000821845"/>
    </source>
</evidence>
<dbReference type="Proteomes" id="UP000821845">
    <property type="component" value="Chromosome 6"/>
</dbReference>
<comment type="caution">
    <text evidence="1">The sequence shown here is derived from an EMBL/GenBank/DDBJ whole genome shotgun (WGS) entry which is preliminary data.</text>
</comment>
<reference evidence="1" key="1">
    <citation type="submission" date="2020-05" db="EMBL/GenBank/DDBJ databases">
        <title>Large-scale comparative analyses of tick genomes elucidate their genetic diversity and vector capacities.</title>
        <authorList>
            <person name="Jia N."/>
            <person name="Wang J."/>
            <person name="Shi W."/>
            <person name="Du L."/>
            <person name="Sun Y."/>
            <person name="Zhan W."/>
            <person name="Jiang J."/>
            <person name="Wang Q."/>
            <person name="Zhang B."/>
            <person name="Ji P."/>
            <person name="Sakyi L.B."/>
            <person name="Cui X."/>
            <person name="Yuan T."/>
            <person name="Jiang B."/>
            <person name="Yang W."/>
            <person name="Lam T.T.-Y."/>
            <person name="Chang Q."/>
            <person name="Ding S."/>
            <person name="Wang X."/>
            <person name="Zhu J."/>
            <person name="Ruan X."/>
            <person name="Zhao L."/>
            <person name="Wei J."/>
            <person name="Que T."/>
            <person name="Du C."/>
            <person name="Cheng J."/>
            <person name="Dai P."/>
            <person name="Han X."/>
            <person name="Huang E."/>
            <person name="Gao Y."/>
            <person name="Liu J."/>
            <person name="Shao H."/>
            <person name="Ye R."/>
            <person name="Li L."/>
            <person name="Wei W."/>
            <person name="Wang X."/>
            <person name="Wang C."/>
            <person name="Yang T."/>
            <person name="Huo Q."/>
            <person name="Li W."/>
            <person name="Guo W."/>
            <person name="Chen H."/>
            <person name="Zhou L."/>
            <person name="Ni X."/>
            <person name="Tian J."/>
            <person name="Zhou Y."/>
            <person name="Sheng Y."/>
            <person name="Liu T."/>
            <person name="Pan Y."/>
            <person name="Xia L."/>
            <person name="Li J."/>
            <person name="Zhao F."/>
            <person name="Cao W."/>
        </authorList>
    </citation>
    <scope>NUCLEOTIDE SEQUENCE</scope>
    <source>
        <strain evidence="1">Hyas-2018</strain>
    </source>
</reference>
<sequence>MKLIRWVELHIGRSRKRAKKTAQQESPGFPTESSLLLSHANLDVEPREGNHLPGHIRTRFQGLASPARQRSRIKTNPWIAQSPRSSADSSKERAPRGDRWSSEVGSLRSRAATDHVSDLQVPESECHARRLVTGISGSSDDEAYSEDFLQSEDSSDAVATFGTSQTDSACGSSCITTPLSECSSQLTETLADKVRRLQVHRAMVEEKMHEARVEEQASRHQRMRFHRELMQFRRLELLHSLQELRSDLEQRAAFENT</sequence>
<dbReference type="EMBL" id="CM023486">
    <property type="protein sequence ID" value="KAH6928685.1"/>
    <property type="molecule type" value="Genomic_DNA"/>
</dbReference>
<keyword evidence="2" id="KW-1185">Reference proteome</keyword>
<evidence type="ECO:0000313" key="1">
    <source>
        <dbReference type="EMBL" id="KAH6928685.1"/>
    </source>
</evidence>
<accession>A0ACB7S2J1</accession>
<gene>
    <name evidence="1" type="ORF">HPB50_018444</name>
</gene>
<name>A0ACB7S2J1_HYAAI</name>
<organism evidence="1 2">
    <name type="scientific">Hyalomma asiaticum</name>
    <name type="common">Tick</name>
    <dbReference type="NCBI Taxonomy" id="266040"/>
    <lineage>
        <taxon>Eukaryota</taxon>
        <taxon>Metazoa</taxon>
        <taxon>Ecdysozoa</taxon>
        <taxon>Arthropoda</taxon>
        <taxon>Chelicerata</taxon>
        <taxon>Arachnida</taxon>
        <taxon>Acari</taxon>
        <taxon>Parasitiformes</taxon>
        <taxon>Ixodida</taxon>
        <taxon>Ixodoidea</taxon>
        <taxon>Ixodidae</taxon>
        <taxon>Hyalomminae</taxon>
        <taxon>Hyalomma</taxon>
    </lineage>
</organism>